<feature type="transmembrane region" description="Helical" evidence="2">
    <location>
        <begin position="60"/>
        <end position="79"/>
    </location>
</feature>
<protein>
    <submittedName>
        <fullName evidence="3">MFS transporter</fullName>
    </submittedName>
</protein>
<dbReference type="PANTHER" id="PTHR11328">
    <property type="entry name" value="MAJOR FACILITATOR SUPERFAMILY DOMAIN-CONTAINING PROTEIN"/>
    <property type="match status" value="1"/>
</dbReference>
<dbReference type="SUPFAM" id="SSF103473">
    <property type="entry name" value="MFS general substrate transporter"/>
    <property type="match status" value="1"/>
</dbReference>
<organism evidence="3 4">
    <name type="scientific">Sphingomonas oligophenolica</name>
    <dbReference type="NCBI Taxonomy" id="301154"/>
    <lineage>
        <taxon>Bacteria</taxon>
        <taxon>Pseudomonadati</taxon>
        <taxon>Pseudomonadota</taxon>
        <taxon>Alphaproteobacteria</taxon>
        <taxon>Sphingomonadales</taxon>
        <taxon>Sphingomonadaceae</taxon>
        <taxon>Sphingomonas</taxon>
    </lineage>
</organism>
<feature type="transmembrane region" description="Helical" evidence="2">
    <location>
        <begin position="413"/>
        <end position="435"/>
    </location>
</feature>
<feature type="transmembrane region" description="Helical" evidence="2">
    <location>
        <begin position="195"/>
        <end position="214"/>
    </location>
</feature>
<dbReference type="Pfam" id="PF13347">
    <property type="entry name" value="MFS_2"/>
    <property type="match status" value="1"/>
</dbReference>
<evidence type="ECO:0000313" key="4">
    <source>
        <dbReference type="Proteomes" id="UP001419910"/>
    </source>
</evidence>
<reference evidence="3 4" key="1">
    <citation type="submission" date="2024-05" db="EMBL/GenBank/DDBJ databases">
        <authorList>
            <person name="Liu Q."/>
            <person name="Xin Y.-H."/>
        </authorList>
    </citation>
    <scope>NUCLEOTIDE SEQUENCE [LARGE SCALE GENOMIC DNA]</scope>
    <source>
        <strain evidence="3 4">CGMCC 1.10181</strain>
    </source>
</reference>
<evidence type="ECO:0000256" key="2">
    <source>
        <dbReference type="SAM" id="Phobius"/>
    </source>
</evidence>
<evidence type="ECO:0000313" key="3">
    <source>
        <dbReference type="EMBL" id="MEN2792775.1"/>
    </source>
</evidence>
<gene>
    <name evidence="3" type="ORF">ABC974_24310</name>
</gene>
<sequence>MDEGEGNTAEGSTGVVRRRRKDGYAIRYSSGNFAKSLYESTFSLVYLFFLVDVLKLDPASAGTALLLSIIFDAAINPLLGRGIDRWLQKAWSYQRIIRVAAPFTAVFFVLLFAVPAMASPPLLPVVIVATALFRAGCTLVDLPHNALLADLTLDSRDRVKLSSWRFFFSSLGNIAVLFGLAPALSQSGSSRPLDFIILAVITGFIYVGIMIYCVGGSVAGRSKQPAPASVQTTAALMDLARNGRLLRVLAVCVLSAGLATVFMRMTVFYAKTSFGDAAVSIYLLGAQMCGQIAGLPLWQRIASRSEKTSAAIAAQLLLAISMVAFFVAAPRSLPIALPLFFLTGLGMGGLTVMNWAIVPDTIEYTEAACGRRHEALTFGAFLFLNKLGSGFALASVGWLLAALHYNGETSVSALALTGAMAGVPFVGAVASAVILGGLKMTHVEHAALSRKPAP</sequence>
<comment type="similarity">
    <text evidence="1">Belongs to the sodium:galactoside symporter (TC 2.A.2) family.</text>
</comment>
<keyword evidence="2" id="KW-0812">Transmembrane</keyword>
<dbReference type="RefSeq" id="WP_343887082.1">
    <property type="nucleotide sequence ID" value="NZ_BAAAEH010000001.1"/>
</dbReference>
<keyword evidence="4" id="KW-1185">Reference proteome</keyword>
<name>A0ABU9YAD5_9SPHN</name>
<proteinExistence type="inferred from homology"/>
<feature type="transmembrane region" description="Helical" evidence="2">
    <location>
        <begin position="163"/>
        <end position="183"/>
    </location>
</feature>
<keyword evidence="2" id="KW-0472">Membrane</keyword>
<feature type="transmembrane region" description="Helical" evidence="2">
    <location>
        <begin position="310"/>
        <end position="329"/>
    </location>
</feature>
<dbReference type="EMBL" id="JBDIME010000033">
    <property type="protein sequence ID" value="MEN2792775.1"/>
    <property type="molecule type" value="Genomic_DNA"/>
</dbReference>
<evidence type="ECO:0000256" key="1">
    <source>
        <dbReference type="ARBA" id="ARBA00009617"/>
    </source>
</evidence>
<feature type="transmembrane region" description="Helical" evidence="2">
    <location>
        <begin position="378"/>
        <end position="401"/>
    </location>
</feature>
<feature type="transmembrane region" description="Helical" evidence="2">
    <location>
        <begin position="245"/>
        <end position="265"/>
    </location>
</feature>
<feature type="transmembrane region" description="Helical" evidence="2">
    <location>
        <begin position="122"/>
        <end position="142"/>
    </location>
</feature>
<dbReference type="InterPro" id="IPR039672">
    <property type="entry name" value="MFS_2"/>
</dbReference>
<dbReference type="PANTHER" id="PTHR11328:SF24">
    <property type="entry name" value="MAJOR FACILITATOR SUPERFAMILY (MFS) PROFILE DOMAIN-CONTAINING PROTEIN"/>
    <property type="match status" value="1"/>
</dbReference>
<feature type="transmembrane region" description="Helical" evidence="2">
    <location>
        <begin position="277"/>
        <end position="298"/>
    </location>
</feature>
<comment type="caution">
    <text evidence="3">The sequence shown here is derived from an EMBL/GenBank/DDBJ whole genome shotgun (WGS) entry which is preliminary data.</text>
</comment>
<feature type="transmembrane region" description="Helical" evidence="2">
    <location>
        <begin position="37"/>
        <end position="54"/>
    </location>
</feature>
<dbReference type="Proteomes" id="UP001419910">
    <property type="component" value="Unassembled WGS sequence"/>
</dbReference>
<dbReference type="InterPro" id="IPR036259">
    <property type="entry name" value="MFS_trans_sf"/>
</dbReference>
<keyword evidence="2" id="KW-1133">Transmembrane helix</keyword>
<feature type="transmembrane region" description="Helical" evidence="2">
    <location>
        <begin position="335"/>
        <end position="357"/>
    </location>
</feature>
<feature type="transmembrane region" description="Helical" evidence="2">
    <location>
        <begin position="99"/>
        <end position="116"/>
    </location>
</feature>
<accession>A0ABU9YAD5</accession>
<dbReference type="Gene3D" id="1.20.1250.20">
    <property type="entry name" value="MFS general substrate transporter like domains"/>
    <property type="match status" value="1"/>
</dbReference>